<proteinExistence type="predicted"/>
<organism evidence="2 3">
    <name type="scientific">Methanobacterium subterraneum</name>
    <dbReference type="NCBI Taxonomy" id="59277"/>
    <lineage>
        <taxon>Archaea</taxon>
        <taxon>Methanobacteriati</taxon>
        <taxon>Methanobacteriota</taxon>
        <taxon>Methanomada group</taxon>
        <taxon>Methanobacteria</taxon>
        <taxon>Methanobacteriales</taxon>
        <taxon>Methanobacteriaceae</taxon>
        <taxon>Methanobacterium</taxon>
    </lineage>
</organism>
<evidence type="ECO:0000256" key="1">
    <source>
        <dbReference type="SAM" id="Phobius"/>
    </source>
</evidence>
<keyword evidence="3" id="KW-1185">Reference proteome</keyword>
<accession>A0A2H4VNX0</accession>
<feature type="transmembrane region" description="Helical" evidence="1">
    <location>
        <begin position="288"/>
        <end position="311"/>
    </location>
</feature>
<keyword evidence="1" id="KW-1133">Transmembrane helix</keyword>
<dbReference type="RefSeq" id="WP_100909047.1">
    <property type="nucleotide sequence ID" value="NZ_CP017768.1"/>
</dbReference>
<feature type="transmembrane region" description="Helical" evidence="1">
    <location>
        <begin position="258"/>
        <end position="276"/>
    </location>
</feature>
<reference evidence="2 3" key="1">
    <citation type="submission" date="2016-10" db="EMBL/GenBank/DDBJ databases">
        <title>Comparative genomics between deep and shallow subseafloor isolates.</title>
        <authorList>
            <person name="Ishii S."/>
            <person name="Miller J.R."/>
            <person name="Sutton G."/>
            <person name="Suzuki S."/>
            <person name="Methe B."/>
            <person name="Inagaki F."/>
            <person name="Imachi H."/>
        </authorList>
    </citation>
    <scope>NUCLEOTIDE SEQUENCE [LARGE SCALE GENOMIC DNA]</scope>
    <source>
        <strain evidence="2 3">A8p</strain>
    </source>
</reference>
<keyword evidence="1" id="KW-0472">Membrane</keyword>
<dbReference type="KEGG" id="msub:BK009_03405"/>
<feature type="transmembrane region" description="Helical" evidence="1">
    <location>
        <begin position="323"/>
        <end position="340"/>
    </location>
</feature>
<sequence length="343" mass="39997">MILIKQSYLNIEDLLSPADAKIYQKITDFYTDEDILYVYLINRFVNLKIKDRNSGTSLPFIDVTESIPAKYVQDETIVIAVNLDPLNRFPSVKETVEGEKQDLHHVQIEIEYIDPCPFFEKRWDLNIQTRILEKWDSFRNKNSIITCKDYQVSPISLWRRPGYQSRVIAEGPTQPVFNVIVPRGMRLINDFTSTKLGILTLEDENKLKIGKPHVVRMDGKESYNIVLNKKSYTNILNDLNEESVELELSYKVVNKHKFYLIPLFGFLLLFIGYEGFNFVKNSNSGTVNLIFSFLFTYLILQVSYLTLYLSLRRENYEIPFNSIIIPSIIFSVFLLIASFFCMP</sequence>
<dbReference type="EMBL" id="CP017768">
    <property type="protein sequence ID" value="AUB59805.1"/>
    <property type="molecule type" value="Genomic_DNA"/>
</dbReference>
<name>A0A2H4VNX0_9EURY</name>
<gene>
    <name evidence="2" type="ORF">BK009_03405</name>
</gene>
<evidence type="ECO:0000313" key="3">
    <source>
        <dbReference type="Proteomes" id="UP000232631"/>
    </source>
</evidence>
<dbReference type="GeneID" id="35125501"/>
<protein>
    <submittedName>
        <fullName evidence="2">Uncharacterized protein</fullName>
    </submittedName>
</protein>
<dbReference type="AlphaFoldDB" id="A0A2H4VNX0"/>
<evidence type="ECO:0000313" key="2">
    <source>
        <dbReference type="EMBL" id="AUB59805.1"/>
    </source>
</evidence>
<keyword evidence="1" id="KW-0812">Transmembrane</keyword>
<dbReference type="Proteomes" id="UP000232631">
    <property type="component" value="Chromosome"/>
</dbReference>